<dbReference type="Gene3D" id="1.10.472.30">
    <property type="entry name" value="Transcription elongation factor S-II, central domain"/>
    <property type="match status" value="1"/>
</dbReference>
<evidence type="ECO:0000256" key="7">
    <source>
        <dbReference type="RuleBase" id="RU368078"/>
    </source>
</evidence>
<organism evidence="10 11">
    <name type="scientific">Ceratopteris richardii</name>
    <name type="common">Triangle waterfern</name>
    <dbReference type="NCBI Taxonomy" id="49495"/>
    <lineage>
        <taxon>Eukaryota</taxon>
        <taxon>Viridiplantae</taxon>
        <taxon>Streptophyta</taxon>
        <taxon>Embryophyta</taxon>
        <taxon>Tracheophyta</taxon>
        <taxon>Polypodiopsida</taxon>
        <taxon>Polypodiidae</taxon>
        <taxon>Polypodiales</taxon>
        <taxon>Pteridineae</taxon>
        <taxon>Pteridaceae</taxon>
        <taxon>Parkerioideae</taxon>
        <taxon>Ceratopteris</taxon>
    </lineage>
</organism>
<comment type="function">
    <text evidence="7">Necessary for efficient RNA polymerase II transcription elongation past template-encoded arresting sites.</text>
</comment>
<dbReference type="CDD" id="cd13749">
    <property type="entry name" value="Zn-ribbon_TFIIS"/>
    <property type="match status" value="1"/>
</dbReference>
<dbReference type="PANTHER" id="PTHR11477">
    <property type="entry name" value="TRANSCRIPTION FACTOR S-II ZINC FINGER DOMAIN-CONTAINING PROTEIN"/>
    <property type="match status" value="1"/>
</dbReference>
<keyword evidence="7" id="KW-0238">DNA-binding</keyword>
<reference evidence="10" key="1">
    <citation type="submission" date="2021-08" db="EMBL/GenBank/DDBJ databases">
        <title>WGS assembly of Ceratopteris richardii.</title>
        <authorList>
            <person name="Marchant D.B."/>
            <person name="Chen G."/>
            <person name="Jenkins J."/>
            <person name="Shu S."/>
            <person name="Leebens-Mack J."/>
            <person name="Grimwood J."/>
            <person name="Schmutz J."/>
            <person name="Soltis P."/>
            <person name="Soltis D."/>
            <person name="Chen Z.-H."/>
        </authorList>
    </citation>
    <scope>NUCLEOTIDE SEQUENCE</scope>
    <source>
        <strain evidence="10">Whitten #5841</strain>
        <tissue evidence="10">Leaf</tissue>
    </source>
</reference>
<evidence type="ECO:0000259" key="8">
    <source>
        <dbReference type="PROSITE" id="PS51133"/>
    </source>
</evidence>
<dbReference type="GO" id="GO:0005634">
    <property type="term" value="C:nucleus"/>
    <property type="evidence" value="ECO:0007669"/>
    <property type="project" value="UniProtKB-SubCell"/>
</dbReference>
<gene>
    <name evidence="10" type="ORF">KP509_11G048300</name>
</gene>
<keyword evidence="5 7" id="KW-0539">Nucleus</keyword>
<dbReference type="Pfam" id="PF07500">
    <property type="entry name" value="TFIIS_M"/>
    <property type="match status" value="1"/>
</dbReference>
<dbReference type="SUPFAM" id="SSF57783">
    <property type="entry name" value="Zinc beta-ribbon"/>
    <property type="match status" value="1"/>
</dbReference>
<comment type="caution">
    <text evidence="10">The sequence shown here is derived from an EMBL/GenBank/DDBJ whole genome shotgun (WGS) entry which is preliminary data.</text>
</comment>
<evidence type="ECO:0000313" key="10">
    <source>
        <dbReference type="EMBL" id="KAH7425292.1"/>
    </source>
</evidence>
<dbReference type="SUPFAM" id="SSF46942">
    <property type="entry name" value="Elongation factor TFIIS domain 2"/>
    <property type="match status" value="1"/>
</dbReference>
<dbReference type="GO" id="GO:0003677">
    <property type="term" value="F:DNA binding"/>
    <property type="evidence" value="ECO:0007669"/>
    <property type="project" value="UniProtKB-KW"/>
</dbReference>
<evidence type="ECO:0000313" key="11">
    <source>
        <dbReference type="Proteomes" id="UP000825935"/>
    </source>
</evidence>
<keyword evidence="7" id="KW-0804">Transcription</keyword>
<dbReference type="InterPro" id="IPR003618">
    <property type="entry name" value="TFIIS_cen_dom"/>
</dbReference>
<evidence type="ECO:0000256" key="4">
    <source>
        <dbReference type="ARBA" id="ARBA00022833"/>
    </source>
</evidence>
<dbReference type="Gene3D" id="2.20.25.10">
    <property type="match status" value="1"/>
</dbReference>
<dbReference type="Proteomes" id="UP000825935">
    <property type="component" value="Chromosome 11"/>
</dbReference>
<evidence type="ECO:0000259" key="9">
    <source>
        <dbReference type="PROSITE" id="PS51321"/>
    </source>
</evidence>
<dbReference type="SMART" id="SM00510">
    <property type="entry name" value="TFS2M"/>
    <property type="match status" value="1"/>
</dbReference>
<dbReference type="NCBIfam" id="TIGR01385">
    <property type="entry name" value="TFSII"/>
    <property type="match status" value="1"/>
</dbReference>
<evidence type="ECO:0000256" key="6">
    <source>
        <dbReference type="PROSITE-ProRule" id="PRU00472"/>
    </source>
</evidence>
<dbReference type="FunFam" id="2.20.25.10:FF:000001">
    <property type="entry name" value="Probable Transcription elongation factor S-II"/>
    <property type="match status" value="1"/>
</dbReference>
<proteinExistence type="inferred from homology"/>
<feature type="domain" description="TFIIS central" evidence="9">
    <location>
        <begin position="76"/>
        <end position="199"/>
    </location>
</feature>
<dbReference type="PANTHER" id="PTHR11477:SF0">
    <property type="entry name" value="IP08861P-RELATED"/>
    <property type="match status" value="1"/>
</dbReference>
<evidence type="ECO:0000256" key="2">
    <source>
        <dbReference type="ARBA" id="ARBA00022723"/>
    </source>
</evidence>
<dbReference type="InterPro" id="IPR035100">
    <property type="entry name" value="TF_IIS-typ"/>
</dbReference>
<keyword evidence="7" id="KW-0805">Transcription regulation</keyword>
<keyword evidence="2 7" id="KW-0479">Metal-binding</keyword>
<dbReference type="AlphaFoldDB" id="A0A8T2TR85"/>
<dbReference type="OrthoDB" id="44867at2759"/>
<dbReference type="PIRSF" id="PIRSF006704">
    <property type="entry name" value="TF_IIS"/>
    <property type="match status" value="1"/>
</dbReference>
<dbReference type="InterPro" id="IPR036575">
    <property type="entry name" value="TFIIS_cen_dom_sf"/>
</dbReference>
<evidence type="ECO:0000256" key="1">
    <source>
        <dbReference type="ARBA" id="ARBA00004123"/>
    </source>
</evidence>
<dbReference type="GO" id="GO:0008270">
    <property type="term" value="F:zinc ion binding"/>
    <property type="evidence" value="ECO:0007669"/>
    <property type="project" value="UniProtKB-UniRule"/>
</dbReference>
<keyword evidence="11" id="KW-1185">Reference proteome</keyword>
<name>A0A8T2TR85_CERRI</name>
<keyword evidence="3 6" id="KW-0863">Zinc-finger</keyword>
<comment type="similarity">
    <text evidence="7">Belongs to the TFS-II family.</text>
</comment>
<dbReference type="EMBL" id="CM035416">
    <property type="protein sequence ID" value="KAH7425292.1"/>
    <property type="molecule type" value="Genomic_DNA"/>
</dbReference>
<dbReference type="Pfam" id="PF01096">
    <property type="entry name" value="Zn_ribbon_TFIIS"/>
    <property type="match status" value="1"/>
</dbReference>
<evidence type="ECO:0000256" key="3">
    <source>
        <dbReference type="ARBA" id="ARBA00022771"/>
    </source>
</evidence>
<dbReference type="PROSITE" id="PS51133">
    <property type="entry name" value="ZF_TFIIS_2"/>
    <property type="match status" value="1"/>
</dbReference>
<dbReference type="PROSITE" id="PS51321">
    <property type="entry name" value="TFIIS_CENTRAL"/>
    <property type="match status" value="1"/>
</dbReference>
<protein>
    <recommendedName>
        <fullName evidence="7">Transcription elongation factor</fullName>
    </recommendedName>
</protein>
<sequence length="244" mass="27664">MKSQKHTEKIVQIRSEVKIKEETVFSNSGNLTKVKVESHLDQSMKDSSTTVKSSNSITKDWKPLNLALIPKTKDSTRDKLRESLAEALGKVLTEAEGHNLVRAKASDPIGVAVTVETAMFQSLGGFHGVNKTKYRSIMFNIKDSNNPDFRRKILLGDLSPEDIINLTPDQMASDQRKMENEEIKKKALFECERGNQRQASTDQFKCGKCGQRKCTYYQLQTRSADEPMTTYVTCVNCNNRWKFC</sequence>
<keyword evidence="4 7" id="KW-0862">Zinc</keyword>
<dbReference type="GO" id="GO:0006368">
    <property type="term" value="P:transcription elongation by RNA polymerase II"/>
    <property type="evidence" value="ECO:0007669"/>
    <property type="project" value="InterPro"/>
</dbReference>
<dbReference type="InterPro" id="IPR006289">
    <property type="entry name" value="TFSII"/>
</dbReference>
<dbReference type="SMART" id="SM00440">
    <property type="entry name" value="ZnF_C2C2"/>
    <property type="match status" value="1"/>
</dbReference>
<comment type="subcellular location">
    <subcellularLocation>
        <location evidence="1 7">Nucleus</location>
    </subcellularLocation>
</comment>
<feature type="domain" description="TFIIS-type" evidence="8">
    <location>
        <begin position="202"/>
        <end position="242"/>
    </location>
</feature>
<dbReference type="InterPro" id="IPR001222">
    <property type="entry name" value="Znf_TFIIS"/>
</dbReference>
<dbReference type="PROSITE" id="PS00466">
    <property type="entry name" value="ZF_TFIIS_1"/>
    <property type="match status" value="1"/>
</dbReference>
<evidence type="ECO:0000256" key="5">
    <source>
        <dbReference type="ARBA" id="ARBA00023242"/>
    </source>
</evidence>
<accession>A0A8T2TR85</accession>